<comment type="caution">
    <text evidence="2">The sequence shown here is derived from an EMBL/GenBank/DDBJ whole genome shotgun (WGS) entry which is preliminary data.</text>
</comment>
<evidence type="ECO:0000259" key="1">
    <source>
        <dbReference type="SMART" id="SM00849"/>
    </source>
</evidence>
<dbReference type="RefSeq" id="WP_191814284.1">
    <property type="nucleotide sequence ID" value="NZ_JACSQT010000005.1"/>
</dbReference>
<reference evidence="2 3" key="1">
    <citation type="submission" date="2020-08" db="EMBL/GenBank/DDBJ databases">
        <title>A Genomic Blueprint of the Chicken Gut Microbiome.</title>
        <authorList>
            <person name="Gilroy R."/>
            <person name="Ravi A."/>
            <person name="Getino M."/>
            <person name="Pursley I."/>
            <person name="Horton D.L."/>
            <person name="Alikhan N.-F."/>
            <person name="Baker D."/>
            <person name="Gharbi K."/>
            <person name="Hall N."/>
            <person name="Watson M."/>
            <person name="Adriaenssens E.M."/>
            <person name="Foster-Nyarko E."/>
            <person name="Jarju S."/>
            <person name="Secka A."/>
            <person name="Antonio M."/>
            <person name="Oren A."/>
            <person name="Chaudhuri R."/>
            <person name="La Ragione R.M."/>
            <person name="Hildebrand F."/>
            <person name="Pallen M.J."/>
        </authorList>
    </citation>
    <scope>NUCLEOTIDE SEQUENCE [LARGE SCALE GENOMIC DNA]</scope>
    <source>
        <strain evidence="2 3">Sa5YUA1</strain>
    </source>
</reference>
<name>A0ABR8QQI4_9BACI</name>
<dbReference type="PANTHER" id="PTHR23131:SF4">
    <property type="entry name" value="METALLO-BETA-LACTAMASE SUPERFAMILY POTEIN"/>
    <property type="match status" value="1"/>
</dbReference>
<dbReference type="InterPro" id="IPR050662">
    <property type="entry name" value="Sec-metab_biosynth-thioest"/>
</dbReference>
<organism evidence="2 3">
    <name type="scientific">Cytobacillus stercorigallinarum</name>
    <dbReference type="NCBI Taxonomy" id="2762240"/>
    <lineage>
        <taxon>Bacteria</taxon>
        <taxon>Bacillati</taxon>
        <taxon>Bacillota</taxon>
        <taxon>Bacilli</taxon>
        <taxon>Bacillales</taxon>
        <taxon>Bacillaceae</taxon>
        <taxon>Cytobacillus</taxon>
    </lineage>
</organism>
<accession>A0ABR8QQI4</accession>
<protein>
    <submittedName>
        <fullName evidence="2">MBL fold metallo-hydrolase</fullName>
    </submittedName>
</protein>
<dbReference type="SMART" id="SM00849">
    <property type="entry name" value="Lactamase_B"/>
    <property type="match status" value="1"/>
</dbReference>
<dbReference type="Gene3D" id="1.10.10.10">
    <property type="entry name" value="Winged helix-like DNA-binding domain superfamily/Winged helix DNA-binding domain"/>
    <property type="match status" value="1"/>
</dbReference>
<sequence length="317" mass="37054">MIYPITIPTNSDLRSFNFFIVEGIKGLTLIDAGINHEACWQQFLQTLQRHQFLLEDINEIILTHSHEDHIGLIPRIIEKHNIPVYVHAEAIPRLKREKSFFEQRTSFYERLYREMGCGKEGEKRVQQLMNIVIEKQNEGLHADYRMLAENDYIINRKVIETPGHAPDHIALIDERNHVMVGGDHLIAHISSNALIEPYTNGERRKTVIEYAYSLQKCLTYDIDYCYSGHGERITTPHLLIHKRLKGIERKAEKFLSYVSEAEKTASEIAQHFYPDKYYTQFSLVMSEVIGHLDYLEEKNKVEKGMENGVWRYKAAKH</sequence>
<evidence type="ECO:0000313" key="2">
    <source>
        <dbReference type="EMBL" id="MBD7937768.1"/>
    </source>
</evidence>
<feature type="domain" description="Metallo-beta-lactamase" evidence="1">
    <location>
        <begin position="15"/>
        <end position="229"/>
    </location>
</feature>
<gene>
    <name evidence="2" type="ORF">H9655_12120</name>
</gene>
<dbReference type="InterPro" id="IPR036388">
    <property type="entry name" value="WH-like_DNA-bd_sf"/>
</dbReference>
<dbReference type="SUPFAM" id="SSF56281">
    <property type="entry name" value="Metallo-hydrolase/oxidoreductase"/>
    <property type="match status" value="1"/>
</dbReference>
<dbReference type="Proteomes" id="UP000657931">
    <property type="component" value="Unassembled WGS sequence"/>
</dbReference>
<dbReference type="PANTHER" id="PTHR23131">
    <property type="entry name" value="ENDORIBONUCLEASE LACTB2"/>
    <property type="match status" value="1"/>
</dbReference>
<keyword evidence="3" id="KW-1185">Reference proteome</keyword>
<dbReference type="EMBL" id="JACSQT010000005">
    <property type="protein sequence ID" value="MBD7937768.1"/>
    <property type="molecule type" value="Genomic_DNA"/>
</dbReference>
<dbReference type="Gene3D" id="3.60.15.10">
    <property type="entry name" value="Ribonuclease Z/Hydroxyacylglutathione hydrolase-like"/>
    <property type="match status" value="1"/>
</dbReference>
<proteinExistence type="predicted"/>
<evidence type="ECO:0000313" key="3">
    <source>
        <dbReference type="Proteomes" id="UP000657931"/>
    </source>
</evidence>
<dbReference type="Pfam" id="PF00753">
    <property type="entry name" value="Lactamase_B"/>
    <property type="match status" value="1"/>
</dbReference>
<dbReference type="InterPro" id="IPR036866">
    <property type="entry name" value="RibonucZ/Hydroxyglut_hydro"/>
</dbReference>
<dbReference type="InterPro" id="IPR001279">
    <property type="entry name" value="Metallo-B-lactamas"/>
</dbReference>